<dbReference type="EMBL" id="OX465086">
    <property type="protein sequence ID" value="CAI9262093.1"/>
    <property type="molecule type" value="Genomic_DNA"/>
</dbReference>
<gene>
    <name evidence="1" type="ORF">LSALG_LOCUS2850</name>
</gene>
<protein>
    <submittedName>
        <fullName evidence="1">Uncharacterized protein</fullName>
    </submittedName>
</protein>
<sequence length="141" mass="16229">MQTVFKTNLKFFAIISEAMNPWKEQEWRSTWNQNPYETSVDHSKSNFQRLLSFLEVDNSFLTPWSFNPDAFADFRSNIQTYMSFSYGSFFAYDEQVATLGSPQVEPLVVEKEGTIVAHAVAFMTPNEGQSSSNQEVKSKRD</sequence>
<dbReference type="AlphaFoldDB" id="A0AA35VLE8"/>
<evidence type="ECO:0000313" key="2">
    <source>
        <dbReference type="Proteomes" id="UP001177003"/>
    </source>
</evidence>
<name>A0AA35VLE8_LACSI</name>
<reference evidence="1" key="1">
    <citation type="submission" date="2023-04" db="EMBL/GenBank/DDBJ databases">
        <authorList>
            <person name="Vijverberg K."/>
            <person name="Xiong W."/>
            <person name="Schranz E."/>
        </authorList>
    </citation>
    <scope>NUCLEOTIDE SEQUENCE</scope>
</reference>
<organism evidence="1 2">
    <name type="scientific">Lactuca saligna</name>
    <name type="common">Willowleaf lettuce</name>
    <dbReference type="NCBI Taxonomy" id="75948"/>
    <lineage>
        <taxon>Eukaryota</taxon>
        <taxon>Viridiplantae</taxon>
        <taxon>Streptophyta</taxon>
        <taxon>Embryophyta</taxon>
        <taxon>Tracheophyta</taxon>
        <taxon>Spermatophyta</taxon>
        <taxon>Magnoliopsida</taxon>
        <taxon>eudicotyledons</taxon>
        <taxon>Gunneridae</taxon>
        <taxon>Pentapetalae</taxon>
        <taxon>asterids</taxon>
        <taxon>campanulids</taxon>
        <taxon>Asterales</taxon>
        <taxon>Asteraceae</taxon>
        <taxon>Cichorioideae</taxon>
        <taxon>Cichorieae</taxon>
        <taxon>Lactucinae</taxon>
        <taxon>Lactuca</taxon>
    </lineage>
</organism>
<proteinExistence type="predicted"/>
<evidence type="ECO:0000313" key="1">
    <source>
        <dbReference type="EMBL" id="CAI9262093.1"/>
    </source>
</evidence>
<dbReference type="Proteomes" id="UP001177003">
    <property type="component" value="Chromosome 0"/>
</dbReference>
<accession>A0AA35VLE8</accession>
<keyword evidence="2" id="KW-1185">Reference proteome</keyword>